<comment type="caution">
    <text evidence="1">The sequence shown here is derived from an EMBL/GenBank/DDBJ whole genome shotgun (WGS) entry which is preliminary data.</text>
</comment>
<dbReference type="PATRIC" id="fig|1620.3.peg.833"/>
<dbReference type="EMBL" id="JQCD01000030">
    <property type="protein sequence ID" value="KRN76242.1"/>
    <property type="molecule type" value="Genomic_DNA"/>
</dbReference>
<dbReference type="InterPro" id="IPR029068">
    <property type="entry name" value="Glyas_Bleomycin-R_OHBP_Dase"/>
</dbReference>
<evidence type="ECO:0000313" key="1">
    <source>
        <dbReference type="EMBL" id="KRN76242.1"/>
    </source>
</evidence>
<evidence type="ECO:0000313" key="2">
    <source>
        <dbReference type="Proteomes" id="UP000051673"/>
    </source>
</evidence>
<dbReference type="Proteomes" id="UP000051673">
    <property type="component" value="Unassembled WGS sequence"/>
</dbReference>
<sequence length="109" mass="12386">MRVSSFSTYNIPVSDYNRAVRFYREVFDLPSNFGAHEETHLSFQGQPLAFIDGDPITLNIQVQDTPQAIENHLINYDVEQTTPVSKNGANTVFHIQDFEGNHIKLSTTK</sequence>
<name>A0A0R2JFW7_9LACO</name>
<dbReference type="STRING" id="1620.IV67_GL000818"/>
<evidence type="ECO:0008006" key="3">
    <source>
        <dbReference type="Google" id="ProtNLM"/>
    </source>
</evidence>
<proteinExistence type="predicted"/>
<accession>A0A0R2JFW7</accession>
<reference evidence="1 2" key="1">
    <citation type="journal article" date="2015" name="Genome Announc.">
        <title>Expanding the biotechnology potential of lactobacilli through comparative genomics of 213 strains and associated genera.</title>
        <authorList>
            <person name="Sun Z."/>
            <person name="Harris H.M."/>
            <person name="McCann A."/>
            <person name="Guo C."/>
            <person name="Argimon S."/>
            <person name="Zhang W."/>
            <person name="Yang X."/>
            <person name="Jeffery I.B."/>
            <person name="Cooney J.C."/>
            <person name="Kagawa T.F."/>
            <person name="Liu W."/>
            <person name="Song Y."/>
            <person name="Salvetti E."/>
            <person name="Wrobel A."/>
            <person name="Rasinkangas P."/>
            <person name="Parkhill J."/>
            <person name="Rea M.C."/>
            <person name="O'Sullivan O."/>
            <person name="Ritari J."/>
            <person name="Douillard F.P."/>
            <person name="Paul Ross R."/>
            <person name="Yang R."/>
            <person name="Briner A.E."/>
            <person name="Felis G.E."/>
            <person name="de Vos W.M."/>
            <person name="Barrangou R."/>
            <person name="Klaenhammer T.R."/>
            <person name="Caufield P.W."/>
            <person name="Cui Y."/>
            <person name="Zhang H."/>
            <person name="O'Toole P.W."/>
        </authorList>
    </citation>
    <scope>NUCLEOTIDE SEQUENCE [LARGE SCALE GENOMIC DNA]</scope>
    <source>
        <strain evidence="1 2">DSM 20014</strain>
    </source>
</reference>
<dbReference type="RefSeq" id="WP_057788398.1">
    <property type="nucleotide sequence ID" value="NZ_JQCD01000030.1"/>
</dbReference>
<dbReference type="AlphaFoldDB" id="A0A0R2JFW7"/>
<dbReference type="OrthoDB" id="9802805at2"/>
<dbReference type="Gene3D" id="3.10.180.10">
    <property type="entry name" value="2,3-Dihydroxybiphenyl 1,2-Dioxygenase, domain 1"/>
    <property type="match status" value="1"/>
</dbReference>
<dbReference type="SUPFAM" id="SSF54593">
    <property type="entry name" value="Glyoxalase/Bleomycin resistance protein/Dihydroxybiphenyl dioxygenase"/>
    <property type="match status" value="1"/>
</dbReference>
<gene>
    <name evidence="1" type="ORF">IV67_GL000818</name>
</gene>
<keyword evidence="2" id="KW-1185">Reference proteome</keyword>
<organism evidence="1 2">
    <name type="scientific">Weissella minor</name>
    <dbReference type="NCBI Taxonomy" id="1620"/>
    <lineage>
        <taxon>Bacteria</taxon>
        <taxon>Bacillati</taxon>
        <taxon>Bacillota</taxon>
        <taxon>Bacilli</taxon>
        <taxon>Lactobacillales</taxon>
        <taxon>Lactobacillaceae</taxon>
        <taxon>Weissella</taxon>
    </lineage>
</organism>
<protein>
    <recommendedName>
        <fullName evidence="3">VOC domain-containing protein</fullName>
    </recommendedName>
</protein>